<dbReference type="InterPro" id="IPR004462">
    <property type="entry name" value="Desulfoferrodoxin_N"/>
</dbReference>
<keyword evidence="7" id="KW-0249">Electron transport</keyword>
<dbReference type="InterPro" id="IPR051233">
    <property type="entry name" value="Desulfoferrodoxin_SOR"/>
</dbReference>
<dbReference type="InterPro" id="IPR036073">
    <property type="entry name" value="Desulfoferrodoxin_Fe-bd_dom_sf"/>
</dbReference>
<dbReference type="Gene3D" id="2.20.28.100">
    <property type="entry name" value="Desulphoferrodoxin, N-terminal domain"/>
    <property type="match status" value="1"/>
</dbReference>
<sequence length="124" mass="14141">MIEIKQVYKCEVCGNIVEVLYNGGGTLACCGQPMKLIEENNVDAASEKHVPVIEEIDGGVVVKVGSVEHPMLPEHYIQWIEVHTENKIYRKYLKPGEKPEATFELDEKLVMVREYCNLHGLWKK</sequence>
<dbReference type="Pfam" id="PF01880">
    <property type="entry name" value="Desulfoferrodox"/>
    <property type="match status" value="1"/>
</dbReference>
<feature type="binding site" evidence="12">
    <location>
        <position position="69"/>
    </location>
    <ligand>
        <name>Fe cation</name>
        <dbReference type="ChEBI" id="CHEBI:24875"/>
        <label>2</label>
        <note>catalytic</note>
    </ligand>
</feature>
<accession>A5N3S0</accession>
<dbReference type="AlphaFoldDB" id="A5N3S0"/>
<keyword evidence="8 12" id="KW-0408">Iron</keyword>
<dbReference type="RefSeq" id="WP_012104100.1">
    <property type="nucleotide sequence ID" value="NC_009706.1"/>
</dbReference>
<evidence type="ECO:0000256" key="3">
    <source>
        <dbReference type="ARBA" id="ARBA00012679"/>
    </source>
</evidence>
<organism evidence="15 16">
    <name type="scientific">Clostridium kluyveri (strain ATCC 8527 / DSM 555 / NBRC 12016 / NCIMB 10680 / K1)</name>
    <dbReference type="NCBI Taxonomy" id="431943"/>
    <lineage>
        <taxon>Bacteria</taxon>
        <taxon>Bacillati</taxon>
        <taxon>Bacillota</taxon>
        <taxon>Clostridia</taxon>
        <taxon>Eubacteriales</taxon>
        <taxon>Clostridiaceae</taxon>
        <taxon>Clostridium</taxon>
    </lineage>
</organism>
<feature type="binding site" evidence="12">
    <location>
        <position position="13"/>
    </location>
    <ligand>
        <name>Fe cation</name>
        <dbReference type="ChEBI" id="CHEBI:24875"/>
        <label>1</label>
    </ligand>
</feature>
<evidence type="ECO:0000256" key="12">
    <source>
        <dbReference type="PIRSR" id="PIRSR604793-1"/>
    </source>
</evidence>
<dbReference type="Proteomes" id="UP000002411">
    <property type="component" value="Chromosome"/>
</dbReference>
<reference evidence="15 16" key="1">
    <citation type="journal article" date="2008" name="Proc. Natl. Acad. Sci. U.S.A.">
        <title>The genome of Clostridium kluyveri, a strict anaerobe with unique metabolic features.</title>
        <authorList>
            <person name="Seedorf H."/>
            <person name="Fricke W.F."/>
            <person name="Veith B."/>
            <person name="Brueggemann H."/>
            <person name="Liesegang H."/>
            <person name="Strittmatter A."/>
            <person name="Miethke M."/>
            <person name="Buckel W."/>
            <person name="Hinderberger J."/>
            <person name="Li F."/>
            <person name="Hagemeier C."/>
            <person name="Thauer R.K."/>
            <person name="Gottschalk G."/>
        </authorList>
    </citation>
    <scope>NUCLEOTIDE SEQUENCE [LARGE SCALE GENOMIC DNA]</scope>
    <source>
        <strain evidence="16">ATCC 8527 / DSM 555 / NCIMB 10680</strain>
    </source>
</reference>
<keyword evidence="5" id="KW-0813">Transport</keyword>
<evidence type="ECO:0000256" key="4">
    <source>
        <dbReference type="ARBA" id="ARBA00014839"/>
    </source>
</evidence>
<keyword evidence="15" id="KW-0560">Oxidoreductase</keyword>
<gene>
    <name evidence="15" type="primary">rbo</name>
    <name evidence="15" type="ordered locus">CKL_3781</name>
</gene>
<dbReference type="GO" id="GO:0050605">
    <property type="term" value="F:superoxide reductase activity"/>
    <property type="evidence" value="ECO:0007669"/>
    <property type="project" value="UniProtKB-EC"/>
</dbReference>
<dbReference type="PANTHER" id="PTHR36541:SF1">
    <property type="entry name" value="SUPEROXIDE REDUCTASE-RELATED"/>
    <property type="match status" value="1"/>
</dbReference>
<evidence type="ECO:0000256" key="8">
    <source>
        <dbReference type="ARBA" id="ARBA00023004"/>
    </source>
</evidence>
<dbReference type="EC" id="1.15.1.2" evidence="3"/>
<feature type="binding site" evidence="12">
    <location>
        <position position="49"/>
    </location>
    <ligand>
        <name>Fe cation</name>
        <dbReference type="ChEBI" id="CHEBI:24875"/>
        <label>2</label>
        <note>catalytic</note>
    </ligand>
</feature>
<evidence type="ECO:0000259" key="13">
    <source>
        <dbReference type="Pfam" id="PF01880"/>
    </source>
</evidence>
<evidence type="ECO:0000259" key="14">
    <source>
        <dbReference type="Pfam" id="PF06397"/>
    </source>
</evidence>
<dbReference type="SUPFAM" id="SSF49367">
    <property type="entry name" value="Superoxide reductase-like"/>
    <property type="match status" value="1"/>
</dbReference>
<feature type="domain" description="Desulfoferrodoxin ferrous iron-binding" evidence="13">
    <location>
        <begin position="42"/>
        <end position="123"/>
    </location>
</feature>
<feature type="binding site" evidence="12">
    <location>
        <position position="119"/>
    </location>
    <ligand>
        <name>Fe cation</name>
        <dbReference type="ChEBI" id="CHEBI:24875"/>
        <label>2</label>
        <note>catalytic</note>
    </ligand>
</feature>
<dbReference type="HOGENOM" id="CLU_118960_1_0_9"/>
<feature type="binding site" evidence="12">
    <location>
        <position position="30"/>
    </location>
    <ligand>
        <name>Fe cation</name>
        <dbReference type="ChEBI" id="CHEBI:24875"/>
        <label>1</label>
    </ligand>
</feature>
<keyword evidence="6 12" id="KW-0479">Metal-binding</keyword>
<proteinExistence type="inferred from homology"/>
<keyword evidence="16" id="KW-1185">Reference proteome</keyword>
<dbReference type="GO" id="GO:0005506">
    <property type="term" value="F:iron ion binding"/>
    <property type="evidence" value="ECO:0007669"/>
    <property type="project" value="InterPro"/>
</dbReference>
<evidence type="ECO:0000313" key="15">
    <source>
        <dbReference type="EMBL" id="EDK35766.1"/>
    </source>
</evidence>
<evidence type="ECO:0000256" key="2">
    <source>
        <dbReference type="ARBA" id="ARBA00005941"/>
    </source>
</evidence>
<dbReference type="NCBIfam" id="TIGR00319">
    <property type="entry name" value="desulf_FeS4"/>
    <property type="match status" value="1"/>
</dbReference>
<evidence type="ECO:0000256" key="1">
    <source>
        <dbReference type="ARBA" id="ARBA00001973"/>
    </source>
</evidence>
<evidence type="ECO:0000256" key="9">
    <source>
        <dbReference type="ARBA" id="ARBA00024690"/>
    </source>
</evidence>
<comment type="catalytic activity">
    <reaction evidence="11">
        <text>reduced [rubredoxin] + superoxide + 2 H(+) = oxidized [rubredoxin] + H2O2</text>
        <dbReference type="Rhea" id="RHEA:21324"/>
        <dbReference type="Rhea" id="RHEA-COMP:10302"/>
        <dbReference type="Rhea" id="RHEA-COMP:10303"/>
        <dbReference type="ChEBI" id="CHEBI:15378"/>
        <dbReference type="ChEBI" id="CHEBI:16240"/>
        <dbReference type="ChEBI" id="CHEBI:18421"/>
        <dbReference type="ChEBI" id="CHEBI:29033"/>
        <dbReference type="ChEBI" id="CHEBI:29034"/>
        <dbReference type="EC" id="1.15.1.2"/>
    </reaction>
</comment>
<comment type="cofactor">
    <cofactor evidence="12">
        <name>Fe(2+)</name>
        <dbReference type="ChEBI" id="CHEBI:29033"/>
    </cofactor>
    <text evidence="12">Binds 1 Fe(2+) ion per subunit. The iron ion 2 is coordinated via four histidines and one cysteine residue.</text>
</comment>
<dbReference type="KEGG" id="ckl:CKL_3781"/>
<dbReference type="Pfam" id="PF06397">
    <property type="entry name" value="Desulfoferrod_N"/>
    <property type="match status" value="1"/>
</dbReference>
<evidence type="ECO:0000256" key="7">
    <source>
        <dbReference type="ARBA" id="ARBA00022982"/>
    </source>
</evidence>
<protein>
    <recommendedName>
        <fullName evidence="4">Desulfoferrodoxin</fullName>
        <ecNumber evidence="3">1.15.1.2</ecNumber>
    </recommendedName>
    <alternativeName>
        <fullName evidence="10">Superoxide reductase</fullName>
    </alternativeName>
</protein>
<evidence type="ECO:0000313" key="16">
    <source>
        <dbReference type="Proteomes" id="UP000002411"/>
    </source>
</evidence>
<comment type="function">
    <text evidence="9">Catalyzes the one-electron reduction of superoxide anion radical to hydrogen peroxide at a nonheme ferrous iron center. Plays a fundamental role in case of oxidative stress via its superoxide detoxification activity.</text>
</comment>
<feature type="binding site" evidence="12">
    <location>
        <position position="29"/>
    </location>
    <ligand>
        <name>Fe cation</name>
        <dbReference type="ChEBI" id="CHEBI:24875"/>
        <label>1</label>
    </ligand>
</feature>
<feature type="domain" description="Desulfoferrodoxin N-terminal" evidence="14">
    <location>
        <begin position="5"/>
        <end position="37"/>
    </location>
</feature>
<dbReference type="CDD" id="cd00974">
    <property type="entry name" value="DSRD"/>
    <property type="match status" value="1"/>
</dbReference>
<dbReference type="InterPro" id="IPR002742">
    <property type="entry name" value="Desulfoferrodoxin_Fe-bd_dom"/>
</dbReference>
<dbReference type="Gene3D" id="2.60.40.730">
    <property type="entry name" value="SOR catalytic domain"/>
    <property type="match status" value="1"/>
</dbReference>
<dbReference type="PANTHER" id="PTHR36541">
    <property type="entry name" value="SUPEROXIDE REDUCTASE-RELATED"/>
    <property type="match status" value="1"/>
</dbReference>
<dbReference type="PROSITE" id="PS51257">
    <property type="entry name" value="PROKAR_LIPOPROTEIN"/>
    <property type="match status" value="1"/>
</dbReference>
<evidence type="ECO:0000256" key="5">
    <source>
        <dbReference type="ARBA" id="ARBA00022448"/>
    </source>
</evidence>
<dbReference type="eggNOG" id="COG2033">
    <property type="taxonomic scope" value="Bacteria"/>
</dbReference>
<comment type="cofactor">
    <cofactor evidence="1">
        <name>Cu(2+)</name>
        <dbReference type="ChEBI" id="CHEBI:29036"/>
    </cofactor>
</comment>
<comment type="cofactor">
    <cofactor evidence="12">
        <name>Fe(3+)</name>
        <dbReference type="ChEBI" id="CHEBI:29034"/>
    </cofactor>
    <text evidence="12">Binds 1 Fe(3+) ion per subunit. The iron ion 1 is coordinated via 4 cysteine residues.</text>
</comment>
<feature type="binding site" evidence="12">
    <location>
        <position position="116"/>
    </location>
    <ligand>
        <name>Fe cation</name>
        <dbReference type="ChEBI" id="CHEBI:24875"/>
        <label>2</label>
        <note>catalytic</note>
    </ligand>
</feature>
<dbReference type="SUPFAM" id="SSF57802">
    <property type="entry name" value="Rubredoxin-like"/>
    <property type="match status" value="1"/>
</dbReference>
<dbReference type="NCBIfam" id="TIGR00320">
    <property type="entry name" value="dfx_rbo"/>
    <property type="match status" value="1"/>
</dbReference>
<feature type="binding site" evidence="12">
    <location>
        <position position="75"/>
    </location>
    <ligand>
        <name>Fe cation</name>
        <dbReference type="ChEBI" id="CHEBI:24875"/>
        <label>2</label>
        <note>catalytic</note>
    </ligand>
</feature>
<evidence type="ECO:0000256" key="10">
    <source>
        <dbReference type="ARBA" id="ARBA00031398"/>
    </source>
</evidence>
<dbReference type="InterPro" id="IPR038094">
    <property type="entry name" value="Desulfoferrodoxin_N_sf"/>
</dbReference>
<dbReference type="InterPro" id="IPR004793">
    <property type="entry name" value="Desulfoferrodoxin_rbo"/>
</dbReference>
<dbReference type="NCBIfam" id="TIGR00332">
    <property type="entry name" value="neela_ferrous"/>
    <property type="match status" value="1"/>
</dbReference>
<dbReference type="EMBL" id="CP000673">
    <property type="protein sequence ID" value="EDK35766.1"/>
    <property type="molecule type" value="Genomic_DNA"/>
</dbReference>
<evidence type="ECO:0000256" key="6">
    <source>
        <dbReference type="ARBA" id="ARBA00022723"/>
    </source>
</evidence>
<evidence type="ECO:0000256" key="11">
    <source>
        <dbReference type="ARBA" id="ARBA00047448"/>
    </source>
</evidence>
<feature type="binding site" evidence="12">
    <location>
        <position position="10"/>
    </location>
    <ligand>
        <name>Fe cation</name>
        <dbReference type="ChEBI" id="CHEBI:24875"/>
        <label>1</label>
    </ligand>
</feature>
<name>A5N3S0_CLOK5</name>
<comment type="similarity">
    <text evidence="2">Belongs to the desulfoferrodoxin family.</text>
</comment>
<dbReference type="STRING" id="431943.CKL_3781"/>
<dbReference type="GO" id="GO:0019430">
    <property type="term" value="P:removal of superoxide radicals"/>
    <property type="evidence" value="ECO:0007669"/>
    <property type="project" value="InterPro"/>
</dbReference>